<feature type="transmembrane region" description="Helical" evidence="1">
    <location>
        <begin position="7"/>
        <end position="25"/>
    </location>
</feature>
<comment type="caution">
    <text evidence="2">The sequence shown here is derived from an EMBL/GenBank/DDBJ whole genome shotgun (WGS) entry which is preliminary data.</text>
</comment>
<protein>
    <submittedName>
        <fullName evidence="2">Uncharacterized protein</fullName>
    </submittedName>
</protein>
<dbReference type="Proteomes" id="UP001595556">
    <property type="component" value="Unassembled WGS sequence"/>
</dbReference>
<organism evidence="2 3">
    <name type="scientific">Piscinibacterium candidicorallinum</name>
    <dbReference type="NCBI Taxonomy" id="1793872"/>
    <lineage>
        <taxon>Bacteria</taxon>
        <taxon>Pseudomonadati</taxon>
        <taxon>Pseudomonadota</taxon>
        <taxon>Betaproteobacteria</taxon>
        <taxon>Burkholderiales</taxon>
        <taxon>Piscinibacterium</taxon>
    </lineage>
</organism>
<reference evidence="3" key="1">
    <citation type="journal article" date="2019" name="Int. J. Syst. Evol. Microbiol.">
        <title>The Global Catalogue of Microorganisms (GCM) 10K type strain sequencing project: providing services to taxonomists for standard genome sequencing and annotation.</title>
        <authorList>
            <consortium name="The Broad Institute Genomics Platform"/>
            <consortium name="The Broad Institute Genome Sequencing Center for Infectious Disease"/>
            <person name="Wu L."/>
            <person name="Ma J."/>
        </authorList>
    </citation>
    <scope>NUCLEOTIDE SEQUENCE [LARGE SCALE GENOMIC DNA]</scope>
    <source>
        <strain evidence="3">KCTC 52168</strain>
    </source>
</reference>
<keyword evidence="3" id="KW-1185">Reference proteome</keyword>
<name>A0ABV7H1L4_9BURK</name>
<keyword evidence="1" id="KW-0472">Membrane</keyword>
<keyword evidence="1" id="KW-0812">Transmembrane</keyword>
<evidence type="ECO:0000313" key="2">
    <source>
        <dbReference type="EMBL" id="MFC3147799.1"/>
    </source>
</evidence>
<accession>A0ABV7H1L4</accession>
<evidence type="ECO:0000313" key="3">
    <source>
        <dbReference type="Proteomes" id="UP001595556"/>
    </source>
</evidence>
<dbReference type="EMBL" id="JBHRTI010000004">
    <property type="protein sequence ID" value="MFC3147799.1"/>
    <property type="molecule type" value="Genomic_DNA"/>
</dbReference>
<gene>
    <name evidence="2" type="ORF">ACFOEN_09110</name>
</gene>
<sequence>MRTRWLTFWWVLLLGVVLAGLYWGRPIMDKIGAHLFVIQMAGFGIGLGVLTVISAPRVYHSIKVAALKDFSSRYVDFQGEVLRLHDDGEAPWLDARDVHRVLGLRVDRLPRGWPEDHFRAFNAKEAGYSLLGLQKLVAPLSNRTGAALLRWFEFEVQRPWLKQHQVRIEEPIHHKPPRPGEWS</sequence>
<dbReference type="RefSeq" id="WP_377303189.1">
    <property type="nucleotide sequence ID" value="NZ_CP180191.1"/>
</dbReference>
<proteinExistence type="predicted"/>
<keyword evidence="1" id="KW-1133">Transmembrane helix</keyword>
<evidence type="ECO:0000256" key="1">
    <source>
        <dbReference type="SAM" id="Phobius"/>
    </source>
</evidence>
<feature type="transmembrane region" description="Helical" evidence="1">
    <location>
        <begin position="31"/>
        <end position="53"/>
    </location>
</feature>